<sequence>MTAEVTSEQQQLHDFLKNPSVEQALERYSKAYDHDPIEVVIPDKLWVIQGRFHMMIMGSLSKAGFTYVTRTMVIAKDGDQIVLINPFHLSEDGYKQIEALGSVKCLLRTSPNHGGDAPAVVKRFPQAEYWIVDGITLPDGWTTLGVTTKTMSPANLPIEGAELLLVPGLFYTEGVLILPYGEGVLVTVDILQNHNKGACATKHNSYLMGVFMKAGGFQGKGRAGPAMVKSYSQFGKDPMDFLPAFFRILLEKRWSIFISGHGPALVDNAKESVRATLTEQFKVDI</sequence>
<gene>
    <name evidence="1" type="ORF">PCAR00345_LOCUS39706</name>
</gene>
<dbReference type="AlphaFoldDB" id="A0A7S4FCF2"/>
<dbReference type="SUPFAM" id="SSF56281">
    <property type="entry name" value="Metallo-hydrolase/oxidoreductase"/>
    <property type="match status" value="1"/>
</dbReference>
<accession>A0A7S4FCF2</accession>
<proteinExistence type="predicted"/>
<organism evidence="1">
    <name type="scientific">Chrysotila carterae</name>
    <name type="common">Marine alga</name>
    <name type="synonym">Syracosphaera carterae</name>
    <dbReference type="NCBI Taxonomy" id="13221"/>
    <lineage>
        <taxon>Eukaryota</taxon>
        <taxon>Haptista</taxon>
        <taxon>Haptophyta</taxon>
        <taxon>Prymnesiophyceae</taxon>
        <taxon>Isochrysidales</taxon>
        <taxon>Isochrysidaceae</taxon>
        <taxon>Chrysotila</taxon>
    </lineage>
</organism>
<dbReference type="EMBL" id="HBIZ01064468">
    <property type="protein sequence ID" value="CAE0786998.1"/>
    <property type="molecule type" value="Transcribed_RNA"/>
</dbReference>
<name>A0A7S4FCF2_CHRCT</name>
<evidence type="ECO:0000313" key="1">
    <source>
        <dbReference type="EMBL" id="CAE0786998.1"/>
    </source>
</evidence>
<protein>
    <recommendedName>
        <fullName evidence="2">Metallo-beta-lactamase domain-containing protein</fullName>
    </recommendedName>
</protein>
<dbReference type="InterPro" id="IPR036866">
    <property type="entry name" value="RibonucZ/Hydroxyglut_hydro"/>
</dbReference>
<evidence type="ECO:0008006" key="2">
    <source>
        <dbReference type="Google" id="ProtNLM"/>
    </source>
</evidence>
<reference evidence="1" key="1">
    <citation type="submission" date="2021-01" db="EMBL/GenBank/DDBJ databases">
        <authorList>
            <person name="Corre E."/>
            <person name="Pelletier E."/>
            <person name="Niang G."/>
            <person name="Scheremetjew M."/>
            <person name="Finn R."/>
            <person name="Kale V."/>
            <person name="Holt S."/>
            <person name="Cochrane G."/>
            <person name="Meng A."/>
            <person name="Brown T."/>
            <person name="Cohen L."/>
        </authorList>
    </citation>
    <scope>NUCLEOTIDE SEQUENCE</scope>
    <source>
        <strain evidence="1">CCMP645</strain>
    </source>
</reference>